<evidence type="ECO:0000259" key="3">
    <source>
        <dbReference type="PROSITE" id="PS51186"/>
    </source>
</evidence>
<dbReference type="Proteomes" id="UP000230842">
    <property type="component" value="Unassembled WGS sequence"/>
</dbReference>
<evidence type="ECO:0000313" key="4">
    <source>
        <dbReference type="EMBL" id="PJJ57555.1"/>
    </source>
</evidence>
<comment type="caution">
    <text evidence="4">The sequence shown here is derived from an EMBL/GenBank/DDBJ whole genome shotgun (WGS) entry which is preliminary data.</text>
</comment>
<keyword evidence="1 4" id="KW-0808">Transferase</keyword>
<evidence type="ECO:0000256" key="2">
    <source>
        <dbReference type="ARBA" id="ARBA00023315"/>
    </source>
</evidence>
<organism evidence="4 5">
    <name type="scientific">Mumia flava</name>
    <dbReference type="NCBI Taxonomy" id="1348852"/>
    <lineage>
        <taxon>Bacteria</taxon>
        <taxon>Bacillati</taxon>
        <taxon>Actinomycetota</taxon>
        <taxon>Actinomycetes</taxon>
        <taxon>Propionibacteriales</taxon>
        <taxon>Nocardioidaceae</taxon>
        <taxon>Mumia</taxon>
    </lineage>
</organism>
<dbReference type="EMBL" id="PGEZ01000001">
    <property type="protein sequence ID" value="PJJ57555.1"/>
    <property type="molecule type" value="Genomic_DNA"/>
</dbReference>
<name>A0A2M9BHY3_9ACTN</name>
<feature type="domain" description="N-acetyltransferase" evidence="3">
    <location>
        <begin position="10"/>
        <end position="157"/>
    </location>
</feature>
<dbReference type="CDD" id="cd04301">
    <property type="entry name" value="NAT_SF"/>
    <property type="match status" value="1"/>
</dbReference>
<dbReference type="AlphaFoldDB" id="A0A2M9BHY3"/>
<dbReference type="InterPro" id="IPR050832">
    <property type="entry name" value="Bact_Acetyltransf"/>
</dbReference>
<proteinExistence type="predicted"/>
<dbReference type="GO" id="GO:0016747">
    <property type="term" value="F:acyltransferase activity, transferring groups other than amino-acyl groups"/>
    <property type="evidence" value="ECO:0007669"/>
    <property type="project" value="InterPro"/>
</dbReference>
<dbReference type="OrthoDB" id="4322031at2"/>
<dbReference type="PROSITE" id="PS51186">
    <property type="entry name" value="GNAT"/>
    <property type="match status" value="1"/>
</dbReference>
<dbReference type="InterPro" id="IPR000182">
    <property type="entry name" value="GNAT_dom"/>
</dbReference>
<keyword evidence="5" id="KW-1185">Reference proteome</keyword>
<evidence type="ECO:0000313" key="5">
    <source>
        <dbReference type="Proteomes" id="UP000230842"/>
    </source>
</evidence>
<dbReference type="PANTHER" id="PTHR43877:SF2">
    <property type="entry name" value="AMINOALKYLPHOSPHONATE N-ACETYLTRANSFERASE-RELATED"/>
    <property type="match status" value="1"/>
</dbReference>
<dbReference type="RefSeq" id="WP_100414709.1">
    <property type="nucleotide sequence ID" value="NZ_PGEZ01000001.1"/>
</dbReference>
<sequence length="164" mass="17012">MTPGGTGPELAIHEIDPGDAVTGPALLALQRASYAVEAELIAFPDLPLLTESLEQLRASTATFLGALDGDRLVGAVSWFRLDDGTVDIDRLVVDPAHHRRGIASALLDALAGWAPTHRTVVATGSANGPALALYVRHGFVSCGEREVADGVRVTDLERGAAPGG</sequence>
<evidence type="ECO:0000256" key="1">
    <source>
        <dbReference type="ARBA" id="ARBA00022679"/>
    </source>
</evidence>
<reference evidence="4 5" key="1">
    <citation type="submission" date="2017-11" db="EMBL/GenBank/DDBJ databases">
        <title>Genomic Encyclopedia of Archaeal and Bacterial Type Strains, Phase II (KMG-II): From Individual Species to Whole Genera.</title>
        <authorList>
            <person name="Goeker M."/>
        </authorList>
    </citation>
    <scope>NUCLEOTIDE SEQUENCE [LARGE SCALE GENOMIC DNA]</scope>
    <source>
        <strain evidence="4 5">DSM 27763</strain>
    </source>
</reference>
<keyword evidence="2" id="KW-0012">Acyltransferase</keyword>
<dbReference type="Pfam" id="PF00583">
    <property type="entry name" value="Acetyltransf_1"/>
    <property type="match status" value="1"/>
</dbReference>
<dbReference type="SUPFAM" id="SSF55729">
    <property type="entry name" value="Acyl-CoA N-acyltransferases (Nat)"/>
    <property type="match status" value="1"/>
</dbReference>
<accession>A0A2M9BHY3</accession>
<dbReference type="InterPro" id="IPR016181">
    <property type="entry name" value="Acyl_CoA_acyltransferase"/>
</dbReference>
<dbReference type="Gene3D" id="3.40.630.30">
    <property type="match status" value="1"/>
</dbReference>
<dbReference type="PANTHER" id="PTHR43877">
    <property type="entry name" value="AMINOALKYLPHOSPHONATE N-ACETYLTRANSFERASE-RELATED-RELATED"/>
    <property type="match status" value="1"/>
</dbReference>
<protein>
    <submittedName>
        <fullName evidence="4">Acetyltransferase (GNAT) family protein</fullName>
    </submittedName>
</protein>
<gene>
    <name evidence="4" type="ORF">CLV56_1790</name>
</gene>